<dbReference type="InterPro" id="IPR000210">
    <property type="entry name" value="BTB/POZ_dom"/>
</dbReference>
<dbReference type="InterPro" id="IPR011333">
    <property type="entry name" value="SKP1/BTB/POZ_sf"/>
</dbReference>
<feature type="domain" description="BTB" evidence="2">
    <location>
        <begin position="55"/>
        <end position="117"/>
    </location>
</feature>
<dbReference type="SUPFAM" id="SSF54695">
    <property type="entry name" value="POZ domain"/>
    <property type="match status" value="1"/>
</dbReference>
<gene>
    <name evidence="3" type="ORF">GSI_14913</name>
</gene>
<feature type="compositionally biased region" description="Basic and acidic residues" evidence="1">
    <location>
        <begin position="1"/>
        <end position="20"/>
    </location>
</feature>
<dbReference type="PROSITE" id="PS50097">
    <property type="entry name" value="BTB"/>
    <property type="match status" value="1"/>
</dbReference>
<sequence>MTDATEPRSAKRPRLEHERSSSSGGGIQPEPAAADSLDSELEDATRDKELWLDDGNIVLVCGGIMFKVYRGLLAAQSPVFGDMFTVASSSSGAHLGDVPTVRLTDSPEDLRHLLRALVPSTQRSVFKSQFGDFTIHQLSALIRLAHKYQIEDVQKQAVAALRISYPSDFQAWEKRDSQRVIGATSVSSGIEVMSLARLVDEPKMLPSAFYMCTLAGGLIVDGWRREDGTLQTLDNADLKWVINGYGALRQRANLMLARIFDISHTLGGVQSPGHCHVALTSAYLQEARVCKIMGFKLLHPWKGMIGQWATKYAFCEVCAKVLEERSTVERKALWDALPTMFGLKVEGWAPAPPQPAW</sequence>
<feature type="region of interest" description="Disordered" evidence="1">
    <location>
        <begin position="1"/>
        <end position="40"/>
    </location>
</feature>
<evidence type="ECO:0000256" key="1">
    <source>
        <dbReference type="SAM" id="MobiDB-lite"/>
    </source>
</evidence>
<reference evidence="3 4" key="1">
    <citation type="journal article" date="2015" name="Sci. Rep.">
        <title>Chromosome-level genome map provides insights into diverse defense mechanisms in the medicinal fungus Ganoderma sinense.</title>
        <authorList>
            <person name="Zhu Y."/>
            <person name="Xu J."/>
            <person name="Sun C."/>
            <person name="Zhou S."/>
            <person name="Xu H."/>
            <person name="Nelson D.R."/>
            <person name="Qian J."/>
            <person name="Song J."/>
            <person name="Luo H."/>
            <person name="Xiang L."/>
            <person name="Li Y."/>
            <person name="Xu Z."/>
            <person name="Ji A."/>
            <person name="Wang L."/>
            <person name="Lu S."/>
            <person name="Hayward A."/>
            <person name="Sun W."/>
            <person name="Li X."/>
            <person name="Schwartz D.C."/>
            <person name="Wang Y."/>
            <person name="Chen S."/>
        </authorList>
    </citation>
    <scope>NUCLEOTIDE SEQUENCE [LARGE SCALE GENOMIC DNA]</scope>
    <source>
        <strain evidence="3 4">ZZ0214-1</strain>
    </source>
</reference>
<accession>A0A2G8RQ10</accession>
<dbReference type="STRING" id="1077348.A0A2G8RQ10"/>
<dbReference type="OrthoDB" id="3036049at2759"/>
<dbReference type="Pfam" id="PF00651">
    <property type="entry name" value="BTB"/>
    <property type="match status" value="1"/>
</dbReference>
<dbReference type="AlphaFoldDB" id="A0A2G8RQ10"/>
<comment type="caution">
    <text evidence="3">The sequence shown here is derived from an EMBL/GenBank/DDBJ whole genome shotgun (WGS) entry which is preliminary data.</text>
</comment>
<dbReference type="CDD" id="cd18186">
    <property type="entry name" value="BTB_POZ_ZBTB_KLHL-like"/>
    <property type="match status" value="1"/>
</dbReference>
<dbReference type="EMBL" id="AYKW01000068">
    <property type="protein sequence ID" value="PIL23600.1"/>
    <property type="molecule type" value="Genomic_DNA"/>
</dbReference>
<name>A0A2G8RQ10_9APHY</name>
<evidence type="ECO:0000313" key="3">
    <source>
        <dbReference type="EMBL" id="PIL23600.1"/>
    </source>
</evidence>
<evidence type="ECO:0000313" key="4">
    <source>
        <dbReference type="Proteomes" id="UP000230002"/>
    </source>
</evidence>
<protein>
    <recommendedName>
        <fullName evidence="2">BTB domain-containing protein</fullName>
    </recommendedName>
</protein>
<evidence type="ECO:0000259" key="2">
    <source>
        <dbReference type="PROSITE" id="PS50097"/>
    </source>
</evidence>
<keyword evidence="4" id="KW-1185">Reference proteome</keyword>
<dbReference type="Proteomes" id="UP000230002">
    <property type="component" value="Unassembled WGS sequence"/>
</dbReference>
<organism evidence="3 4">
    <name type="scientific">Ganoderma sinense ZZ0214-1</name>
    <dbReference type="NCBI Taxonomy" id="1077348"/>
    <lineage>
        <taxon>Eukaryota</taxon>
        <taxon>Fungi</taxon>
        <taxon>Dikarya</taxon>
        <taxon>Basidiomycota</taxon>
        <taxon>Agaricomycotina</taxon>
        <taxon>Agaricomycetes</taxon>
        <taxon>Polyporales</taxon>
        <taxon>Polyporaceae</taxon>
        <taxon>Ganoderma</taxon>
    </lineage>
</organism>
<dbReference type="Gene3D" id="3.30.710.10">
    <property type="entry name" value="Potassium Channel Kv1.1, Chain A"/>
    <property type="match status" value="1"/>
</dbReference>
<dbReference type="SMART" id="SM00225">
    <property type="entry name" value="BTB"/>
    <property type="match status" value="1"/>
</dbReference>
<proteinExistence type="predicted"/>